<evidence type="ECO:0000256" key="3">
    <source>
        <dbReference type="ARBA" id="ARBA00023004"/>
    </source>
</evidence>
<dbReference type="PANTHER" id="PTHR43273:SF3">
    <property type="entry name" value="ANAEROBIC SULFATASE-MATURATING ENZYME HOMOLOG ASLB-RELATED"/>
    <property type="match status" value="1"/>
</dbReference>
<dbReference type="PANTHER" id="PTHR43273">
    <property type="entry name" value="ANAEROBIC SULFATASE-MATURATING ENZYME HOMOLOG ASLB-RELATED"/>
    <property type="match status" value="1"/>
</dbReference>
<evidence type="ECO:0000313" key="7">
    <source>
        <dbReference type="EMBL" id="MBS6622213.1"/>
    </source>
</evidence>
<comment type="caution">
    <text evidence="7">The sequence shown here is derived from an EMBL/GenBank/DDBJ whole genome shotgun (WGS) entry which is preliminary data.</text>
</comment>
<evidence type="ECO:0000313" key="8">
    <source>
        <dbReference type="Proteomes" id="UP000811365"/>
    </source>
</evidence>
<accession>A0A9E1LYE9</accession>
<name>A0A9E1LYE9_9FIRM</name>
<protein>
    <submittedName>
        <fullName evidence="7">4Fe-4S cluster-binding domain-containing protein</fullName>
    </submittedName>
</protein>
<keyword evidence="3" id="KW-0408">Iron</keyword>
<reference evidence="7" key="1">
    <citation type="submission" date="2021-02" db="EMBL/GenBank/DDBJ databases">
        <title>Infant gut strain persistence is associated with maternal origin, phylogeny, and functional potential including surface adhesion and iron acquisition.</title>
        <authorList>
            <person name="Lou Y.C."/>
        </authorList>
    </citation>
    <scope>NUCLEOTIDE SEQUENCE</scope>
    <source>
        <strain evidence="7">L2_039_000G1_dasL2_039_000G1_maxbin2.maxbin.077</strain>
    </source>
</reference>
<keyword evidence="2" id="KW-0479">Metal-binding</keyword>
<gene>
    <name evidence="7" type="ORF">KH315_08655</name>
</gene>
<dbReference type="SFLD" id="SFLDS00029">
    <property type="entry name" value="Radical_SAM"/>
    <property type="match status" value="1"/>
</dbReference>
<evidence type="ECO:0000256" key="5">
    <source>
        <dbReference type="ARBA" id="ARBA00023601"/>
    </source>
</evidence>
<dbReference type="InterPro" id="IPR023867">
    <property type="entry name" value="Sulphatase_maturase_rSAM"/>
</dbReference>
<dbReference type="InterPro" id="IPR007197">
    <property type="entry name" value="rSAM"/>
</dbReference>
<evidence type="ECO:0000256" key="4">
    <source>
        <dbReference type="ARBA" id="ARBA00023014"/>
    </source>
</evidence>
<dbReference type="SFLD" id="SFLDG01067">
    <property type="entry name" value="SPASM/twitch_domain_containing"/>
    <property type="match status" value="1"/>
</dbReference>
<dbReference type="InterPro" id="IPR013785">
    <property type="entry name" value="Aldolase_TIM"/>
</dbReference>
<dbReference type="CDD" id="cd01335">
    <property type="entry name" value="Radical_SAM"/>
    <property type="match status" value="1"/>
</dbReference>
<evidence type="ECO:0000259" key="6">
    <source>
        <dbReference type="Pfam" id="PF04055"/>
    </source>
</evidence>
<dbReference type="InterPro" id="IPR058240">
    <property type="entry name" value="rSAM_sf"/>
</dbReference>
<comment type="similarity">
    <text evidence="5">Belongs to the radical SAM superfamily. Anaerobic sulfatase-maturating enzyme family.</text>
</comment>
<proteinExistence type="inferred from homology"/>
<dbReference type="GO" id="GO:0046872">
    <property type="term" value="F:metal ion binding"/>
    <property type="evidence" value="ECO:0007669"/>
    <property type="project" value="UniProtKB-KW"/>
</dbReference>
<sequence length="356" mass="41214">MHSFVELERICLILGMACNFKCRYCIQKNLSHPRISKHPSQEVITFLSNQAKRRPRHAGQRAPLKIQFFGGEPLLYFETIKEVIHQVPESSIEWSVVTNASLLTDEIVHFFNEHKVRVNISWDGNQSESARTMNVLKDLVLLERISRLNQFTIDAVLSAYCQDPYQLRAEVNQAFGQPVSTKFSFMEVDPSTPLELLNYDLPAWKLTCDRMAQAALKQFLRGNFTSEDWESALYRRYIFAYYDTLENKRKGRDHGFEGGRMNVDLDGRVWFCNHAVAQIGTIGDLCQDINRRAELHFDQLVTENKQHCVECAWYPFCNLCCPRQSQSIPAERQCQFLAVFFSSVADVMRQFEATKS</sequence>
<evidence type="ECO:0000256" key="1">
    <source>
        <dbReference type="ARBA" id="ARBA00022691"/>
    </source>
</evidence>
<evidence type="ECO:0000256" key="2">
    <source>
        <dbReference type="ARBA" id="ARBA00022723"/>
    </source>
</evidence>
<dbReference type="GO" id="GO:0051536">
    <property type="term" value="F:iron-sulfur cluster binding"/>
    <property type="evidence" value="ECO:0007669"/>
    <property type="project" value="UniProtKB-KW"/>
</dbReference>
<dbReference type="Gene3D" id="3.20.20.70">
    <property type="entry name" value="Aldolase class I"/>
    <property type="match status" value="1"/>
</dbReference>
<organism evidence="7 8">
    <name type="scientific">Faecalibacterium prausnitzii</name>
    <dbReference type="NCBI Taxonomy" id="853"/>
    <lineage>
        <taxon>Bacteria</taxon>
        <taxon>Bacillati</taxon>
        <taxon>Bacillota</taxon>
        <taxon>Clostridia</taxon>
        <taxon>Eubacteriales</taxon>
        <taxon>Oscillospiraceae</taxon>
        <taxon>Faecalibacterium</taxon>
    </lineage>
</organism>
<keyword evidence="1" id="KW-0949">S-adenosyl-L-methionine</keyword>
<dbReference type="Proteomes" id="UP000811365">
    <property type="component" value="Unassembled WGS sequence"/>
</dbReference>
<dbReference type="AlphaFoldDB" id="A0A9E1LYE9"/>
<dbReference type="SUPFAM" id="SSF102114">
    <property type="entry name" value="Radical SAM enzymes"/>
    <property type="match status" value="1"/>
</dbReference>
<dbReference type="Pfam" id="PF04055">
    <property type="entry name" value="Radical_SAM"/>
    <property type="match status" value="1"/>
</dbReference>
<dbReference type="GO" id="GO:0016491">
    <property type="term" value="F:oxidoreductase activity"/>
    <property type="evidence" value="ECO:0007669"/>
    <property type="project" value="InterPro"/>
</dbReference>
<dbReference type="EMBL" id="JAGZYH010000029">
    <property type="protein sequence ID" value="MBS6622213.1"/>
    <property type="molecule type" value="Genomic_DNA"/>
</dbReference>
<keyword evidence="4" id="KW-0411">Iron-sulfur</keyword>
<feature type="domain" description="Radical SAM core" evidence="6">
    <location>
        <begin position="14"/>
        <end position="133"/>
    </location>
</feature>